<evidence type="ECO:0000256" key="3">
    <source>
        <dbReference type="ARBA" id="ARBA00022448"/>
    </source>
</evidence>
<protein>
    <recommendedName>
        <fullName evidence="17">Alternative oxidase</fullName>
        <ecNumber evidence="17">1.-.-.-</ecNumber>
    </recommendedName>
</protein>
<evidence type="ECO:0000256" key="2">
    <source>
        <dbReference type="ARBA" id="ARBA00008388"/>
    </source>
</evidence>
<dbReference type="GO" id="GO:0046872">
    <property type="term" value="F:metal ion binding"/>
    <property type="evidence" value="ECO:0007669"/>
    <property type="project" value="UniProtKB-UniRule"/>
</dbReference>
<evidence type="ECO:0000256" key="8">
    <source>
        <dbReference type="ARBA" id="ARBA00022946"/>
    </source>
</evidence>
<sequence length="345" mass="39811">MYVPRVNTKLCSARQAYQLSRAVAPLVQTTSITGLRLATSSTTLNQQRTFSSTPVNRLRDFYPMEGNLKPAWSHHGFTTDQMEAVEPGHRPPRTLGDHIAWRFIRFCRWGMDTCTGLSPDQQSDKNKPTTATKAEKPLTEAQWLIRFIFLESIAGVPGMVAGMLRHLHSIRRLKRDNGWIETLLEESYNERMHLLTFMQMCEPGWFMKTMILLAQGVYFNAMFFAYLISPKISHRFVGYLEEEAVHTYTRCVRELEAGCLPKWTDPKFKIPEFAIKYWQMPEGHRTMKDLILYIRADEASHRGVNHTLGNLNQVEDPNPFGTYHKDGQTLLPMASPKGWEREEVI</sequence>
<comment type="cofactor">
    <cofactor evidence="16 17">
        <name>Fe cation</name>
        <dbReference type="ChEBI" id="CHEBI:24875"/>
    </cofactor>
    <text evidence="16 17">Binds 2 iron ions per subunit.</text>
</comment>
<dbReference type="FunFam" id="1.20.1260.140:FF:000002">
    <property type="entry name" value="Alternative oxidase"/>
    <property type="match status" value="1"/>
</dbReference>
<evidence type="ECO:0000313" key="20">
    <source>
        <dbReference type="Proteomes" id="UP001320245"/>
    </source>
</evidence>
<evidence type="ECO:0000256" key="4">
    <source>
        <dbReference type="ARBA" id="ARBA00022660"/>
    </source>
</evidence>
<feature type="binding site" evidence="16">
    <location>
        <position position="190"/>
    </location>
    <ligand>
        <name>Fe cation</name>
        <dbReference type="ChEBI" id="CHEBI:24875"/>
        <label>1</label>
    </ligand>
</feature>
<evidence type="ECO:0000256" key="5">
    <source>
        <dbReference type="ARBA" id="ARBA00022692"/>
    </source>
</evidence>
<comment type="caution">
    <text evidence="19">The sequence shown here is derived from an EMBL/GenBank/DDBJ whole genome shotgun (WGS) entry which is preliminary data.</text>
</comment>
<evidence type="ECO:0000256" key="16">
    <source>
        <dbReference type="PIRSR" id="PIRSR005229-1"/>
    </source>
</evidence>
<evidence type="ECO:0000256" key="11">
    <source>
        <dbReference type="ARBA" id="ARBA00023002"/>
    </source>
</evidence>
<feature type="binding site" evidence="16">
    <location>
        <position position="241"/>
    </location>
    <ligand>
        <name>Fe cation</name>
        <dbReference type="ChEBI" id="CHEBI:24875"/>
        <label>2</label>
    </ligand>
</feature>
<feature type="transmembrane region" description="Helical" evidence="18">
    <location>
        <begin position="205"/>
        <end position="228"/>
    </location>
</feature>
<name>A0AAN9U6W7_9PEZI</name>
<dbReference type="InterPro" id="IPR002680">
    <property type="entry name" value="AOX"/>
</dbReference>
<feature type="binding site" evidence="16">
    <location>
        <position position="190"/>
    </location>
    <ligand>
        <name>Fe cation</name>
        <dbReference type="ChEBI" id="CHEBI:24875"/>
        <label>2</label>
    </ligand>
</feature>
<accession>A0AAN9U6W7</accession>
<evidence type="ECO:0000256" key="13">
    <source>
        <dbReference type="ARBA" id="ARBA00023128"/>
    </source>
</evidence>
<keyword evidence="6 16" id="KW-0479">Metal-binding</keyword>
<keyword evidence="14 17" id="KW-0472">Membrane</keyword>
<feature type="binding site" evidence="16">
    <location>
        <position position="301"/>
    </location>
    <ligand>
        <name>Fe cation</name>
        <dbReference type="ChEBI" id="CHEBI:24875"/>
        <label>2</label>
    </ligand>
</feature>
<keyword evidence="10 18" id="KW-1133">Transmembrane helix</keyword>
<evidence type="ECO:0000256" key="15">
    <source>
        <dbReference type="ARBA" id="ARBA00025285"/>
    </source>
</evidence>
<evidence type="ECO:0000256" key="12">
    <source>
        <dbReference type="ARBA" id="ARBA00023004"/>
    </source>
</evidence>
<evidence type="ECO:0000256" key="10">
    <source>
        <dbReference type="ARBA" id="ARBA00022989"/>
    </source>
</evidence>
<dbReference type="GO" id="GO:0009916">
    <property type="term" value="F:alternative oxidase activity"/>
    <property type="evidence" value="ECO:0007669"/>
    <property type="project" value="UniProtKB-UniRule"/>
</dbReference>
<evidence type="ECO:0000256" key="9">
    <source>
        <dbReference type="ARBA" id="ARBA00022982"/>
    </source>
</evidence>
<keyword evidence="13" id="KW-0496">Mitochondrion</keyword>
<dbReference type="Proteomes" id="UP001320245">
    <property type="component" value="Unassembled WGS sequence"/>
</dbReference>
<evidence type="ECO:0000313" key="19">
    <source>
        <dbReference type="EMBL" id="KAK7741720.1"/>
    </source>
</evidence>
<comment type="function">
    <text evidence="15">Catalyzes cyanide-resistant oxygen consumption. May increase respiration when the cytochrome respiratory pathway is restricted, or in response to low temperatures.</text>
</comment>
<evidence type="ECO:0000256" key="18">
    <source>
        <dbReference type="SAM" id="Phobius"/>
    </source>
</evidence>
<comment type="subcellular location">
    <subcellularLocation>
        <location evidence="1">Mitochondrion inner membrane</location>
        <topology evidence="1">Multi-pass membrane protein</topology>
        <orientation evidence="1">Matrix side</orientation>
    </subcellularLocation>
</comment>
<keyword evidence="3" id="KW-0813">Transport</keyword>
<keyword evidence="8" id="KW-0809">Transit peptide</keyword>
<evidence type="ECO:0000256" key="1">
    <source>
        <dbReference type="ARBA" id="ARBA00004292"/>
    </source>
</evidence>
<dbReference type="GO" id="GO:0098803">
    <property type="term" value="C:respiratory chain complex"/>
    <property type="evidence" value="ECO:0007669"/>
    <property type="project" value="UniProtKB-UniRule"/>
</dbReference>
<keyword evidence="20" id="KW-1185">Reference proteome</keyword>
<dbReference type="AlphaFoldDB" id="A0AAN9U6W7"/>
<gene>
    <name evidence="19" type="primary">AOX2_1</name>
    <name evidence="19" type="ORF">SLS53_004780</name>
</gene>
<keyword evidence="7" id="KW-0999">Mitochondrion inner membrane</keyword>
<evidence type="ECO:0000256" key="14">
    <source>
        <dbReference type="ARBA" id="ARBA00023136"/>
    </source>
</evidence>
<evidence type="ECO:0000256" key="6">
    <source>
        <dbReference type="ARBA" id="ARBA00022723"/>
    </source>
</evidence>
<feature type="binding site" evidence="16">
    <location>
        <position position="298"/>
    </location>
    <ligand>
        <name>Fe cation</name>
        <dbReference type="ChEBI" id="CHEBI:24875"/>
        <label>2</label>
    </ligand>
</feature>
<dbReference type="EC" id="1.-.-.-" evidence="17"/>
<comment type="similarity">
    <text evidence="2 17">Belongs to the alternative oxidase family.</text>
</comment>
<evidence type="ECO:0000256" key="7">
    <source>
        <dbReference type="ARBA" id="ARBA00022792"/>
    </source>
</evidence>
<dbReference type="GO" id="GO:0005743">
    <property type="term" value="C:mitochondrial inner membrane"/>
    <property type="evidence" value="ECO:0007669"/>
    <property type="project" value="UniProtKB-SubCell"/>
</dbReference>
<evidence type="ECO:0000256" key="17">
    <source>
        <dbReference type="RuleBase" id="RU003779"/>
    </source>
</evidence>
<keyword evidence="11 17" id="KW-0560">Oxidoreductase</keyword>
<proteinExistence type="inferred from homology"/>
<keyword evidence="9 17" id="KW-0249">Electron transport</keyword>
<feature type="binding site" evidence="16">
    <location>
        <position position="151"/>
    </location>
    <ligand>
        <name>Fe cation</name>
        <dbReference type="ChEBI" id="CHEBI:24875"/>
        <label>1</label>
    </ligand>
</feature>
<dbReference type="InterPro" id="IPR038659">
    <property type="entry name" value="AOX_sf"/>
</dbReference>
<dbReference type="Pfam" id="PF01786">
    <property type="entry name" value="AOX"/>
    <property type="match status" value="1"/>
</dbReference>
<keyword evidence="4 17" id="KW-0679">Respiratory chain</keyword>
<dbReference type="PIRSF" id="PIRSF005229">
    <property type="entry name" value="AOX"/>
    <property type="match status" value="1"/>
</dbReference>
<feature type="binding site" evidence="16">
    <location>
        <position position="298"/>
    </location>
    <ligand>
        <name>Fe cation</name>
        <dbReference type="ChEBI" id="CHEBI:24875"/>
        <label>1</label>
    </ligand>
</feature>
<reference evidence="19 20" key="1">
    <citation type="journal article" date="2023" name="PLoS ONE">
        <title>Cytospora paraplurivora sp. nov. isolated from orchards with fruit tree decline syndrome in Ontario, Canada.</title>
        <authorList>
            <person name="Ilyukhin E."/>
            <person name="Nguyen H.D.T."/>
            <person name="Castle A.J."/>
            <person name="Ellouze W."/>
        </authorList>
    </citation>
    <scope>NUCLEOTIDE SEQUENCE [LARGE SCALE GENOMIC DNA]</scope>
    <source>
        <strain evidence="19 20">FDS-564</strain>
    </source>
</reference>
<dbReference type="GO" id="GO:0010230">
    <property type="term" value="P:alternative respiration"/>
    <property type="evidence" value="ECO:0007669"/>
    <property type="project" value="TreeGrafter"/>
</dbReference>
<feature type="binding site" evidence="16">
    <location>
        <position position="193"/>
    </location>
    <ligand>
        <name>Fe cation</name>
        <dbReference type="ChEBI" id="CHEBI:24875"/>
        <label>1</label>
    </ligand>
</feature>
<dbReference type="PANTHER" id="PTHR31803:SF3">
    <property type="entry name" value="ALTERNATIVE OXIDASE"/>
    <property type="match status" value="1"/>
</dbReference>
<dbReference type="CDD" id="cd01053">
    <property type="entry name" value="AOX"/>
    <property type="match status" value="1"/>
</dbReference>
<dbReference type="EMBL" id="JAJSPL020000017">
    <property type="protein sequence ID" value="KAK7741720.1"/>
    <property type="molecule type" value="Genomic_DNA"/>
</dbReference>
<feature type="transmembrane region" description="Helical" evidence="18">
    <location>
        <begin position="143"/>
        <end position="164"/>
    </location>
</feature>
<dbReference type="PANTHER" id="PTHR31803">
    <property type="entry name" value="ALTERNATIVE OXIDASE"/>
    <property type="match status" value="1"/>
</dbReference>
<organism evidence="19 20">
    <name type="scientific">Cytospora paraplurivora</name>
    <dbReference type="NCBI Taxonomy" id="2898453"/>
    <lineage>
        <taxon>Eukaryota</taxon>
        <taxon>Fungi</taxon>
        <taxon>Dikarya</taxon>
        <taxon>Ascomycota</taxon>
        <taxon>Pezizomycotina</taxon>
        <taxon>Sordariomycetes</taxon>
        <taxon>Sordariomycetidae</taxon>
        <taxon>Diaporthales</taxon>
        <taxon>Cytosporaceae</taxon>
        <taxon>Cytospora</taxon>
    </lineage>
</organism>
<keyword evidence="5 17" id="KW-0812">Transmembrane</keyword>
<dbReference type="Gene3D" id="1.20.1260.140">
    <property type="entry name" value="Alternative oxidase"/>
    <property type="match status" value="1"/>
</dbReference>
<keyword evidence="12 16" id="KW-0408">Iron</keyword>